<dbReference type="SUPFAM" id="SSF69047">
    <property type="entry name" value="Hypothetical protein YjbJ"/>
    <property type="match status" value="1"/>
</dbReference>
<evidence type="ECO:0000313" key="2">
    <source>
        <dbReference type="EMBL" id="CAH1854751.1"/>
    </source>
</evidence>
<dbReference type="Gene3D" id="1.20.120.20">
    <property type="entry name" value="Apolipoprotein"/>
    <property type="match status" value="1"/>
</dbReference>
<feature type="compositionally biased region" description="Basic and acidic residues" evidence="1">
    <location>
        <begin position="80"/>
        <end position="98"/>
    </location>
</feature>
<dbReference type="Proteomes" id="UP000838102">
    <property type="component" value="Unassembled WGS sequence"/>
</dbReference>
<evidence type="ECO:0000256" key="1">
    <source>
        <dbReference type="SAM" id="MobiDB-lite"/>
    </source>
</evidence>
<gene>
    <name evidence="2" type="ORF">LMG032447_00933</name>
</gene>
<proteinExistence type="predicted"/>
<protein>
    <recommendedName>
        <fullName evidence="4">CsbD family protein</fullName>
    </recommendedName>
</protein>
<evidence type="ECO:0008006" key="4">
    <source>
        <dbReference type="Google" id="ProtNLM"/>
    </source>
</evidence>
<name>A0ABM9D1X0_9LACO</name>
<accession>A0ABM9D1X0</accession>
<dbReference type="EMBL" id="CAKOEU010000004">
    <property type="protein sequence ID" value="CAH1854751.1"/>
    <property type="molecule type" value="Genomic_DNA"/>
</dbReference>
<reference evidence="2" key="1">
    <citation type="submission" date="2022-03" db="EMBL/GenBank/DDBJ databases">
        <authorList>
            <person name="Hettiarachchi G."/>
        </authorList>
    </citation>
    <scope>NUCLEOTIDE SEQUENCE</scope>
    <source>
        <strain evidence="2">LMG 32447</strain>
    </source>
</reference>
<organism evidence="2 3">
    <name type="scientific">Convivina praedatoris</name>
    <dbReference type="NCBI Taxonomy" id="2880963"/>
    <lineage>
        <taxon>Bacteria</taxon>
        <taxon>Bacillati</taxon>
        <taxon>Bacillota</taxon>
        <taxon>Bacilli</taxon>
        <taxon>Lactobacillales</taxon>
        <taxon>Lactobacillaceae</taxon>
        <taxon>Convivina</taxon>
    </lineage>
</organism>
<comment type="caution">
    <text evidence="2">The sequence shown here is derived from an EMBL/GenBank/DDBJ whole genome shotgun (WGS) entry which is preliminary data.</text>
</comment>
<dbReference type="RefSeq" id="WP_248706327.1">
    <property type="nucleotide sequence ID" value="NZ_CAKOET010000004.1"/>
</dbReference>
<sequence>MKNFLLGLSLVGNAALAYTLLKDQDSVRELRDRVDAMTDEWSGKAQQIKGAVTGNTGDKVEGSFNEAKGNVKNAAQDVQSDVKDAAKDVKEKAEEALS</sequence>
<feature type="region of interest" description="Disordered" evidence="1">
    <location>
        <begin position="70"/>
        <end position="98"/>
    </location>
</feature>
<dbReference type="InterPro" id="IPR036629">
    <property type="entry name" value="YjbJ_sf"/>
</dbReference>
<keyword evidence="3" id="KW-1185">Reference proteome</keyword>
<evidence type="ECO:0000313" key="3">
    <source>
        <dbReference type="Proteomes" id="UP000838102"/>
    </source>
</evidence>